<dbReference type="Proteomes" id="UP000602745">
    <property type="component" value="Unassembled WGS sequence"/>
</dbReference>
<reference evidence="2" key="2">
    <citation type="submission" date="2020-09" db="EMBL/GenBank/DDBJ databases">
        <authorList>
            <person name="Sun Q."/>
            <person name="Sedlacek I."/>
        </authorList>
    </citation>
    <scope>NUCLEOTIDE SEQUENCE</scope>
    <source>
        <strain evidence="2">CCM 7684</strain>
    </source>
</reference>
<dbReference type="CDD" id="cd07313">
    <property type="entry name" value="terB_like_2"/>
    <property type="match status" value="1"/>
</dbReference>
<dbReference type="EMBL" id="BMCP01000001">
    <property type="protein sequence ID" value="GGE27907.1"/>
    <property type="molecule type" value="Genomic_DNA"/>
</dbReference>
<evidence type="ECO:0000259" key="1">
    <source>
        <dbReference type="Pfam" id="PF05099"/>
    </source>
</evidence>
<dbReference type="AlphaFoldDB" id="A0A8J2YEZ9"/>
<protein>
    <recommendedName>
        <fullName evidence="1">Co-chaperone DjlA N-terminal domain-containing protein</fullName>
    </recommendedName>
</protein>
<dbReference type="Gene3D" id="1.10.3680.10">
    <property type="entry name" value="TerB-like"/>
    <property type="match status" value="1"/>
</dbReference>
<organism evidence="2 3">
    <name type="scientific">Agaricicola taiwanensis</name>
    <dbReference type="NCBI Taxonomy" id="591372"/>
    <lineage>
        <taxon>Bacteria</taxon>
        <taxon>Pseudomonadati</taxon>
        <taxon>Pseudomonadota</taxon>
        <taxon>Alphaproteobacteria</taxon>
        <taxon>Rhodobacterales</taxon>
        <taxon>Paracoccaceae</taxon>
        <taxon>Agaricicola</taxon>
    </lineage>
</organism>
<accession>A0A8J2YEZ9</accession>
<reference evidence="2" key="1">
    <citation type="journal article" date="2014" name="Int. J. Syst. Evol. Microbiol.">
        <title>Complete genome sequence of Corynebacterium casei LMG S-19264T (=DSM 44701T), isolated from a smear-ripened cheese.</title>
        <authorList>
            <consortium name="US DOE Joint Genome Institute (JGI-PGF)"/>
            <person name="Walter F."/>
            <person name="Albersmeier A."/>
            <person name="Kalinowski J."/>
            <person name="Ruckert C."/>
        </authorList>
    </citation>
    <scope>NUCLEOTIDE SEQUENCE</scope>
    <source>
        <strain evidence="2">CCM 7684</strain>
    </source>
</reference>
<dbReference type="SUPFAM" id="SSF158682">
    <property type="entry name" value="TerB-like"/>
    <property type="match status" value="1"/>
</dbReference>
<comment type="caution">
    <text evidence="2">The sequence shown here is derived from an EMBL/GenBank/DDBJ whole genome shotgun (WGS) entry which is preliminary data.</text>
</comment>
<name>A0A8J2YEZ9_9RHOB</name>
<evidence type="ECO:0000313" key="2">
    <source>
        <dbReference type="EMBL" id="GGE27907.1"/>
    </source>
</evidence>
<dbReference type="InterPro" id="IPR007791">
    <property type="entry name" value="DjlA_N"/>
</dbReference>
<dbReference type="InterPro" id="IPR029024">
    <property type="entry name" value="TerB-like"/>
</dbReference>
<feature type="domain" description="Co-chaperone DjlA N-terminal" evidence="1">
    <location>
        <begin position="38"/>
        <end position="154"/>
    </location>
</feature>
<evidence type="ECO:0000313" key="3">
    <source>
        <dbReference type="Proteomes" id="UP000602745"/>
    </source>
</evidence>
<sequence>MVSFADLAIVPDMLDRVRSFVNRLLDPDDRPLDADGTQIAAVALMCHVLAADGIVEDEEKAALKRIVAARFSLSDDATDALIEEATRIDREAVDLYEFTSTIKRDYDREARLSLVSAMWELIYADGGVHELEDNILWRVSELLGVDRRERIDLKLKASRRPAGEHGED</sequence>
<gene>
    <name evidence="2" type="ORF">GCM10007276_01350</name>
</gene>
<proteinExistence type="predicted"/>
<keyword evidence="3" id="KW-1185">Reference proteome</keyword>
<dbReference type="Pfam" id="PF05099">
    <property type="entry name" value="TerB"/>
    <property type="match status" value="1"/>
</dbReference>